<sequence length="112" mass="12209">MKAVVELGSIKEILKHSDLFRGLSDDELDKLLPLCREEVYEAGTVIFSEGAPCHTMYIVESGKVALELKLHISRAVEESATIHVVTQGGCLCFSGLIDPYILTATGRSLETT</sequence>
<dbReference type="CDD" id="cd00038">
    <property type="entry name" value="CAP_ED"/>
    <property type="match status" value="1"/>
</dbReference>
<dbReference type="EMBL" id="BARU01004193">
    <property type="protein sequence ID" value="GAH18875.1"/>
    <property type="molecule type" value="Genomic_DNA"/>
</dbReference>
<dbReference type="Pfam" id="PF00027">
    <property type="entry name" value="cNMP_binding"/>
    <property type="match status" value="1"/>
</dbReference>
<evidence type="ECO:0000313" key="2">
    <source>
        <dbReference type="EMBL" id="GAH18875.1"/>
    </source>
</evidence>
<feature type="domain" description="Cyclic nucleotide-binding" evidence="1">
    <location>
        <begin position="19"/>
        <end position="66"/>
    </location>
</feature>
<reference evidence="2" key="1">
    <citation type="journal article" date="2014" name="Front. Microbiol.">
        <title>High frequency of phylogenetically diverse reductive dehalogenase-homologous genes in deep subseafloor sedimentary metagenomes.</title>
        <authorList>
            <person name="Kawai M."/>
            <person name="Futagami T."/>
            <person name="Toyoda A."/>
            <person name="Takaki Y."/>
            <person name="Nishi S."/>
            <person name="Hori S."/>
            <person name="Arai W."/>
            <person name="Tsubouchi T."/>
            <person name="Morono Y."/>
            <person name="Uchiyama I."/>
            <person name="Ito T."/>
            <person name="Fujiyama A."/>
            <person name="Inagaki F."/>
            <person name="Takami H."/>
        </authorList>
    </citation>
    <scope>NUCLEOTIDE SEQUENCE</scope>
    <source>
        <strain evidence="2">Expedition CK06-06</strain>
    </source>
</reference>
<dbReference type="SUPFAM" id="SSF51206">
    <property type="entry name" value="cAMP-binding domain-like"/>
    <property type="match status" value="1"/>
</dbReference>
<accession>X1EEV6</accession>
<dbReference type="InterPro" id="IPR018490">
    <property type="entry name" value="cNMP-bd_dom_sf"/>
</dbReference>
<gene>
    <name evidence="2" type="ORF">S03H2_08578</name>
</gene>
<proteinExistence type="predicted"/>
<protein>
    <recommendedName>
        <fullName evidence="1">Cyclic nucleotide-binding domain-containing protein</fullName>
    </recommendedName>
</protein>
<dbReference type="InterPro" id="IPR014710">
    <property type="entry name" value="RmlC-like_jellyroll"/>
</dbReference>
<dbReference type="InterPro" id="IPR000595">
    <property type="entry name" value="cNMP-bd_dom"/>
</dbReference>
<organism evidence="2">
    <name type="scientific">marine sediment metagenome</name>
    <dbReference type="NCBI Taxonomy" id="412755"/>
    <lineage>
        <taxon>unclassified sequences</taxon>
        <taxon>metagenomes</taxon>
        <taxon>ecological metagenomes</taxon>
    </lineage>
</organism>
<comment type="caution">
    <text evidence="2">The sequence shown here is derived from an EMBL/GenBank/DDBJ whole genome shotgun (WGS) entry which is preliminary data.</text>
</comment>
<feature type="non-terminal residue" evidence="2">
    <location>
        <position position="112"/>
    </location>
</feature>
<name>X1EEV6_9ZZZZ</name>
<dbReference type="Gene3D" id="2.60.120.10">
    <property type="entry name" value="Jelly Rolls"/>
    <property type="match status" value="1"/>
</dbReference>
<evidence type="ECO:0000259" key="1">
    <source>
        <dbReference type="PROSITE" id="PS50042"/>
    </source>
</evidence>
<dbReference type="AlphaFoldDB" id="X1EEV6"/>
<dbReference type="PROSITE" id="PS50042">
    <property type="entry name" value="CNMP_BINDING_3"/>
    <property type="match status" value="1"/>
</dbReference>